<dbReference type="InterPro" id="IPR003593">
    <property type="entry name" value="AAA+_ATPase"/>
</dbReference>
<dbReference type="GO" id="GO:0005524">
    <property type="term" value="F:ATP binding"/>
    <property type="evidence" value="ECO:0007669"/>
    <property type="project" value="UniProtKB-KW"/>
</dbReference>
<dbReference type="GO" id="GO:0140359">
    <property type="term" value="F:ABC-type transporter activity"/>
    <property type="evidence" value="ECO:0007669"/>
    <property type="project" value="UniProtKB-ARBA"/>
</dbReference>
<gene>
    <name evidence="10" type="ORF">SIAM614_30071</name>
</gene>
<dbReference type="GeneID" id="68849443"/>
<comment type="similarity">
    <text evidence="2">Belongs to the ABC transporter superfamily.</text>
</comment>
<evidence type="ECO:0000256" key="7">
    <source>
        <dbReference type="ARBA" id="ARBA00022967"/>
    </source>
</evidence>
<keyword evidence="7" id="KW-1278">Translocase</keyword>
<keyword evidence="6" id="KW-0067">ATP-binding</keyword>
<dbReference type="InterPro" id="IPR017871">
    <property type="entry name" value="ABC_transporter-like_CS"/>
</dbReference>
<comment type="caution">
    <text evidence="10">The sequence shown here is derived from an EMBL/GenBank/DDBJ whole genome shotgun (WGS) entry which is preliminary data.</text>
</comment>
<dbReference type="InterPro" id="IPR013611">
    <property type="entry name" value="Transp-assoc_OB_typ2"/>
</dbReference>
<proteinExistence type="inferred from homology"/>
<dbReference type="GO" id="GO:0016887">
    <property type="term" value="F:ATP hydrolysis activity"/>
    <property type="evidence" value="ECO:0007669"/>
    <property type="project" value="InterPro"/>
</dbReference>
<keyword evidence="4" id="KW-1003">Cell membrane</keyword>
<dbReference type="FunFam" id="3.40.50.300:FF:000042">
    <property type="entry name" value="Maltose/maltodextrin ABC transporter, ATP-binding protein"/>
    <property type="match status" value="1"/>
</dbReference>
<dbReference type="PROSITE" id="PS50893">
    <property type="entry name" value="ABC_TRANSPORTER_2"/>
    <property type="match status" value="1"/>
</dbReference>
<feature type="domain" description="ABC transporter" evidence="9">
    <location>
        <begin position="8"/>
        <end position="238"/>
    </location>
</feature>
<comment type="subcellular location">
    <subcellularLocation>
        <location evidence="1">Cell inner membrane</location>
        <topology evidence="1">Peripheral membrane protein</topology>
    </subcellularLocation>
</comment>
<dbReference type="Proteomes" id="UP000004848">
    <property type="component" value="Unassembled WGS sequence"/>
</dbReference>
<dbReference type="InterPro" id="IPR027417">
    <property type="entry name" value="P-loop_NTPase"/>
</dbReference>
<dbReference type="SMART" id="SM00382">
    <property type="entry name" value="AAA"/>
    <property type="match status" value="1"/>
</dbReference>
<dbReference type="RefSeq" id="WP_006939244.1">
    <property type="nucleotide sequence ID" value="NZ_AAUW01000024.1"/>
</dbReference>
<dbReference type="Pfam" id="PF00005">
    <property type="entry name" value="ABC_tran"/>
    <property type="match status" value="1"/>
</dbReference>
<dbReference type="Pfam" id="PF08402">
    <property type="entry name" value="TOBE_2"/>
    <property type="match status" value="1"/>
</dbReference>
<evidence type="ECO:0000256" key="5">
    <source>
        <dbReference type="ARBA" id="ARBA00022741"/>
    </source>
</evidence>
<keyword evidence="8" id="KW-0472">Membrane</keyword>
<evidence type="ECO:0000256" key="2">
    <source>
        <dbReference type="ARBA" id="ARBA00005417"/>
    </source>
</evidence>
<evidence type="ECO:0000256" key="8">
    <source>
        <dbReference type="ARBA" id="ARBA00023136"/>
    </source>
</evidence>
<evidence type="ECO:0000259" key="9">
    <source>
        <dbReference type="PROSITE" id="PS50893"/>
    </source>
</evidence>
<evidence type="ECO:0000256" key="4">
    <source>
        <dbReference type="ARBA" id="ARBA00022475"/>
    </source>
</evidence>
<dbReference type="SUPFAM" id="SSF50331">
    <property type="entry name" value="MOP-like"/>
    <property type="match status" value="1"/>
</dbReference>
<sequence length="364" mass="39479">MPALKNELDVLDISKHYSGVEALSPTSLSVANGEFVTILGPSGCGKSTLLRMITGITLPSGGHILLQGRDITRLPPEKRDIAIVFQSYALFPHMSVRNNILFGLKMKKLGKQEQLRRFEHVVTICGLGDLVSRYPKQLSGGQQQRVALARALVMQPALLLLDEPLSNLDAKLRESLRDDLLALHRSTGSTTLYVTHDQSEAMSMSDRIIVMDKGRVVESGRPRDLYLKPQKRFTALFFGHTNLVPVEAEGTLATLPWGSVLPLDQAARGKGEISLRPECISVFPDAAGDAVVRQVTFMGPDIFYDLQIGNHCLKSRQGSNGVPLEVGARVNVHIEGIATLLEQTGSASVSAGAAPESPSLEGDR</sequence>
<dbReference type="OrthoDB" id="9802264at2"/>
<dbReference type="eggNOG" id="COG3842">
    <property type="taxonomic scope" value="Bacteria"/>
</dbReference>
<dbReference type="PROSITE" id="PS00211">
    <property type="entry name" value="ABC_TRANSPORTER_1"/>
    <property type="match status" value="1"/>
</dbReference>
<reference evidence="10 11" key="1">
    <citation type="submission" date="2006-05" db="EMBL/GenBank/DDBJ databases">
        <authorList>
            <person name="King G."/>
            <person name="Ferriera S."/>
            <person name="Johnson J."/>
            <person name="Kravitz S."/>
            <person name="Beeson K."/>
            <person name="Sutton G."/>
            <person name="Rogers Y.-H."/>
            <person name="Friedman R."/>
            <person name="Frazier M."/>
            <person name="Venter J.C."/>
        </authorList>
    </citation>
    <scope>NUCLEOTIDE SEQUENCE [LARGE SCALE GENOMIC DNA]</scope>
    <source>
        <strain evidence="11">ATCC 25650 / DSM 13394 / JCM 20685 / NBRC 16684 / NCIMB 2208 / IAM 12614 / B1</strain>
    </source>
</reference>
<evidence type="ECO:0000313" key="11">
    <source>
        <dbReference type="Proteomes" id="UP000004848"/>
    </source>
</evidence>
<dbReference type="PANTHER" id="PTHR43875:SF15">
    <property type="entry name" value="TREHALOSE IMPORT ATP-BINDING PROTEIN SUGC"/>
    <property type="match status" value="1"/>
</dbReference>
<dbReference type="AlphaFoldDB" id="A0P1Y6"/>
<organism evidence="10 11">
    <name type="scientific">Roseibium aggregatum (strain ATCC 25650 / DSM 13394 / JCM 20685 / NBRC 16684 / NCIMB 2208 / IAM 12614 / B1)</name>
    <name type="common">Stappia aggregata</name>
    <dbReference type="NCBI Taxonomy" id="384765"/>
    <lineage>
        <taxon>Bacteria</taxon>
        <taxon>Pseudomonadati</taxon>
        <taxon>Pseudomonadota</taxon>
        <taxon>Alphaproteobacteria</taxon>
        <taxon>Hyphomicrobiales</taxon>
        <taxon>Stappiaceae</taxon>
        <taxon>Roseibium</taxon>
    </lineage>
</organism>
<keyword evidence="3" id="KW-0813">Transport</keyword>
<name>A0P1Y6_ROSAI</name>
<evidence type="ECO:0000256" key="1">
    <source>
        <dbReference type="ARBA" id="ARBA00004417"/>
    </source>
</evidence>
<evidence type="ECO:0000313" key="10">
    <source>
        <dbReference type="EMBL" id="EAV41062.1"/>
    </source>
</evidence>
<keyword evidence="5" id="KW-0547">Nucleotide-binding</keyword>
<protein>
    <submittedName>
        <fullName evidence="10">ABC transporter, nucleotide binding/ATPase protein</fullName>
    </submittedName>
</protein>
<dbReference type="InterPro" id="IPR003439">
    <property type="entry name" value="ABC_transporter-like_ATP-bd"/>
</dbReference>
<dbReference type="InterPro" id="IPR008995">
    <property type="entry name" value="Mo/tungstate-bd_C_term_dom"/>
</dbReference>
<dbReference type="Gene3D" id="3.40.50.300">
    <property type="entry name" value="P-loop containing nucleotide triphosphate hydrolases"/>
    <property type="match status" value="1"/>
</dbReference>
<dbReference type="SUPFAM" id="SSF52540">
    <property type="entry name" value="P-loop containing nucleoside triphosphate hydrolases"/>
    <property type="match status" value="1"/>
</dbReference>
<evidence type="ECO:0000256" key="6">
    <source>
        <dbReference type="ARBA" id="ARBA00022840"/>
    </source>
</evidence>
<dbReference type="InterPro" id="IPR047641">
    <property type="entry name" value="ABC_transpr_MalK/UgpC-like"/>
</dbReference>
<dbReference type="PANTHER" id="PTHR43875">
    <property type="entry name" value="MALTODEXTRIN IMPORT ATP-BINDING PROTEIN MSMX"/>
    <property type="match status" value="1"/>
</dbReference>
<dbReference type="GO" id="GO:0055052">
    <property type="term" value="C:ATP-binding cassette (ABC) transporter complex, substrate-binding subunit-containing"/>
    <property type="evidence" value="ECO:0007669"/>
    <property type="project" value="TreeGrafter"/>
</dbReference>
<dbReference type="EMBL" id="AAUW01000024">
    <property type="protein sequence ID" value="EAV41062.1"/>
    <property type="molecule type" value="Genomic_DNA"/>
</dbReference>
<accession>A0P1Y6</accession>
<evidence type="ECO:0000256" key="3">
    <source>
        <dbReference type="ARBA" id="ARBA00022448"/>
    </source>
</evidence>